<name>A0A4U1FKI0_MONMO</name>
<dbReference type="Pfam" id="PF00357">
    <property type="entry name" value="Integrin_alpha"/>
    <property type="match status" value="1"/>
</dbReference>
<keyword evidence="5" id="KW-0732">Signal</keyword>
<keyword evidence="8 16" id="KW-0130">Cell adhesion</keyword>
<evidence type="ECO:0000256" key="15">
    <source>
        <dbReference type="PROSITE-ProRule" id="PRU00803"/>
    </source>
</evidence>
<dbReference type="PROSITE" id="PS00242">
    <property type="entry name" value="INTEGRIN_ALPHA"/>
    <property type="match status" value="1"/>
</dbReference>
<dbReference type="Pfam" id="PF01839">
    <property type="entry name" value="FG-GAP"/>
    <property type="match status" value="2"/>
</dbReference>
<dbReference type="PANTHER" id="PTHR23220">
    <property type="entry name" value="INTEGRIN ALPHA"/>
    <property type="match status" value="1"/>
</dbReference>
<dbReference type="FunFam" id="2.60.40.1460:FF:000001">
    <property type="entry name" value="Integrin, alpha V"/>
    <property type="match status" value="1"/>
</dbReference>
<keyword evidence="6" id="KW-0677">Repeat</keyword>
<accession>A0A4U1FKI0</accession>
<dbReference type="InterPro" id="IPR048633">
    <property type="entry name" value="ITGAX-like_Ig_3"/>
</dbReference>
<keyword evidence="4" id="KW-0479">Metal-binding</keyword>
<keyword evidence="13 16" id="KW-0675">Receptor</keyword>
<evidence type="ECO:0000313" key="18">
    <source>
        <dbReference type="EMBL" id="TKC50493.1"/>
    </source>
</evidence>
<evidence type="ECO:0000256" key="2">
    <source>
        <dbReference type="ARBA" id="ARBA00008054"/>
    </source>
</evidence>
<dbReference type="Gene3D" id="2.60.40.1530">
    <property type="entry name" value="ntegrin, alpha v. Chain A, domain 4"/>
    <property type="match status" value="1"/>
</dbReference>
<dbReference type="GO" id="GO:0046872">
    <property type="term" value="F:metal ion binding"/>
    <property type="evidence" value="ECO:0007669"/>
    <property type="project" value="UniProtKB-KW"/>
</dbReference>
<dbReference type="InterPro" id="IPR032695">
    <property type="entry name" value="Integrin_dom_sf"/>
</dbReference>
<evidence type="ECO:0000313" key="19">
    <source>
        <dbReference type="Proteomes" id="UP000308365"/>
    </source>
</evidence>
<dbReference type="GO" id="GO:0007229">
    <property type="term" value="P:integrin-mediated signaling pathway"/>
    <property type="evidence" value="ECO:0007669"/>
    <property type="project" value="UniProtKB-KW"/>
</dbReference>
<feature type="repeat" description="FG-GAP" evidence="15">
    <location>
        <begin position="510"/>
        <end position="568"/>
    </location>
</feature>
<evidence type="ECO:0000256" key="14">
    <source>
        <dbReference type="ARBA" id="ARBA00023180"/>
    </source>
</evidence>
<dbReference type="SMART" id="SM00191">
    <property type="entry name" value="Int_alpha"/>
    <property type="match status" value="5"/>
</dbReference>
<dbReference type="EMBL" id="RWIC01000079">
    <property type="protein sequence ID" value="TKC50493.1"/>
    <property type="molecule type" value="Genomic_DNA"/>
</dbReference>
<evidence type="ECO:0000256" key="7">
    <source>
        <dbReference type="ARBA" id="ARBA00022837"/>
    </source>
</evidence>
<dbReference type="PROSITE" id="PS50234">
    <property type="entry name" value="VWFA"/>
    <property type="match status" value="1"/>
</dbReference>
<evidence type="ECO:0000256" key="13">
    <source>
        <dbReference type="ARBA" id="ARBA00023170"/>
    </source>
</evidence>
<proteinExistence type="inferred from homology"/>
<dbReference type="GO" id="GO:0098609">
    <property type="term" value="P:cell-cell adhesion"/>
    <property type="evidence" value="ECO:0007669"/>
    <property type="project" value="TreeGrafter"/>
</dbReference>
<dbReference type="PROSITE" id="PS51470">
    <property type="entry name" value="FG_GAP"/>
    <property type="match status" value="4"/>
</dbReference>
<dbReference type="CDD" id="cd01469">
    <property type="entry name" value="vWA_integrins_alpha_subunit"/>
    <property type="match status" value="1"/>
</dbReference>
<keyword evidence="14" id="KW-0325">Glycoprotein</keyword>
<dbReference type="InterPro" id="IPR002035">
    <property type="entry name" value="VWF_A"/>
</dbReference>
<evidence type="ECO:0000256" key="5">
    <source>
        <dbReference type="ARBA" id="ARBA00022729"/>
    </source>
</evidence>
<dbReference type="InterPro" id="IPR036465">
    <property type="entry name" value="vWFA_dom_sf"/>
</dbReference>
<keyword evidence="10 16" id="KW-0401">Integrin</keyword>
<dbReference type="GO" id="GO:0005178">
    <property type="term" value="F:integrin binding"/>
    <property type="evidence" value="ECO:0007669"/>
    <property type="project" value="TreeGrafter"/>
</dbReference>
<dbReference type="AlphaFoldDB" id="A0A4U1FKI0"/>
<dbReference type="PANTHER" id="PTHR23220:SF130">
    <property type="entry name" value="INTEGRIN ALPHA-M"/>
    <property type="match status" value="1"/>
</dbReference>
<evidence type="ECO:0000256" key="11">
    <source>
        <dbReference type="ARBA" id="ARBA00023136"/>
    </source>
</evidence>
<gene>
    <name evidence="18" type="ORF">EI555_019120</name>
</gene>
<dbReference type="Pfam" id="PF08441">
    <property type="entry name" value="Integrin_A_Ig_1"/>
    <property type="match status" value="1"/>
</dbReference>
<dbReference type="InterPro" id="IPR018184">
    <property type="entry name" value="Integrin_alpha_C_CS"/>
</dbReference>
<protein>
    <recommendedName>
        <fullName evidence="17">VWFA domain-containing protein</fullName>
    </recommendedName>
</protein>
<dbReference type="InterPro" id="IPR000413">
    <property type="entry name" value="Integrin_alpha"/>
</dbReference>
<dbReference type="Gene3D" id="2.130.10.130">
    <property type="entry name" value="Integrin alpha, N-terminal"/>
    <property type="match status" value="2"/>
</dbReference>
<evidence type="ECO:0000259" key="17">
    <source>
        <dbReference type="PROSITE" id="PS50234"/>
    </source>
</evidence>
<evidence type="ECO:0000256" key="16">
    <source>
        <dbReference type="RuleBase" id="RU003762"/>
    </source>
</evidence>
<dbReference type="Pfam" id="PF20805">
    <property type="entry name" value="Integrin_A_Ig_2"/>
    <property type="match status" value="1"/>
</dbReference>
<dbReference type="Gene3D" id="1.20.5.930">
    <property type="entry name" value="Bicelle-embedded integrin alpha(iib) transmembrane segment"/>
    <property type="match status" value="1"/>
</dbReference>
<dbReference type="InterPro" id="IPR013649">
    <property type="entry name" value="Integrin_alpha_Ig-like_1"/>
</dbReference>
<dbReference type="PRINTS" id="PR00453">
    <property type="entry name" value="VWFADOMAIN"/>
</dbReference>
<dbReference type="SUPFAM" id="SSF53300">
    <property type="entry name" value="vWA-like"/>
    <property type="match status" value="1"/>
</dbReference>
<dbReference type="PRINTS" id="PR01185">
    <property type="entry name" value="INTEGRINA"/>
</dbReference>
<dbReference type="InterPro" id="IPR048285">
    <property type="entry name" value="Integrin_alpha_Ig-like_2"/>
</dbReference>
<evidence type="ECO:0000256" key="8">
    <source>
        <dbReference type="ARBA" id="ARBA00022889"/>
    </source>
</evidence>
<evidence type="ECO:0000256" key="12">
    <source>
        <dbReference type="ARBA" id="ARBA00023157"/>
    </source>
</evidence>
<feature type="repeat" description="FG-GAP" evidence="15">
    <location>
        <begin position="573"/>
        <end position="633"/>
    </location>
</feature>
<keyword evidence="11 16" id="KW-0472">Membrane</keyword>
<comment type="similarity">
    <text evidence="2 16">Belongs to the integrin alpha chain family.</text>
</comment>
<dbReference type="FunFam" id="1.20.5.930:FF:000004">
    <property type="entry name" value="Integrin subunit alpha M"/>
    <property type="match status" value="1"/>
</dbReference>
<dbReference type="Pfam" id="PF00092">
    <property type="entry name" value="VWA"/>
    <property type="match status" value="1"/>
</dbReference>
<feature type="repeat" description="FG-GAP" evidence="15">
    <location>
        <begin position="447"/>
        <end position="507"/>
    </location>
</feature>
<dbReference type="InterPro" id="IPR013519">
    <property type="entry name" value="Int_alpha_beta-p"/>
</dbReference>
<dbReference type="Gene3D" id="2.60.40.1460">
    <property type="entry name" value="Integrin domains. Chain A, domain 2"/>
    <property type="match status" value="1"/>
</dbReference>
<evidence type="ECO:0000256" key="6">
    <source>
        <dbReference type="ARBA" id="ARBA00022737"/>
    </source>
</evidence>
<dbReference type="SUPFAM" id="SSF69318">
    <property type="entry name" value="Integrin alpha N-terminal domain"/>
    <property type="match status" value="1"/>
</dbReference>
<feature type="repeat" description="FG-GAP" evidence="15">
    <location>
        <begin position="8"/>
        <end position="65"/>
    </location>
</feature>
<dbReference type="InterPro" id="IPR028994">
    <property type="entry name" value="Integrin_alpha_N"/>
</dbReference>
<dbReference type="FunFam" id="2.130.10.130:FF:000005">
    <property type="entry name" value="Integrin alpha L"/>
    <property type="match status" value="1"/>
</dbReference>
<evidence type="ECO:0000256" key="9">
    <source>
        <dbReference type="ARBA" id="ARBA00022989"/>
    </source>
</evidence>
<dbReference type="InterPro" id="IPR013517">
    <property type="entry name" value="FG-GAP"/>
</dbReference>
<dbReference type="GO" id="GO:0007160">
    <property type="term" value="P:cell-matrix adhesion"/>
    <property type="evidence" value="ECO:0007669"/>
    <property type="project" value="TreeGrafter"/>
</dbReference>
<dbReference type="Gene3D" id="2.60.40.1510">
    <property type="entry name" value="ntegrin, alpha v. Chain A, domain 3"/>
    <property type="match status" value="1"/>
</dbReference>
<comment type="caution">
    <text evidence="18">The sequence shown here is derived from an EMBL/GenBank/DDBJ whole genome shotgun (WGS) entry which is preliminary data.</text>
</comment>
<dbReference type="GO" id="GO:0033627">
    <property type="term" value="P:cell adhesion mediated by integrin"/>
    <property type="evidence" value="ECO:0007669"/>
    <property type="project" value="TreeGrafter"/>
</dbReference>
<evidence type="ECO:0000256" key="1">
    <source>
        <dbReference type="ARBA" id="ARBA00004479"/>
    </source>
</evidence>
<keyword evidence="9 16" id="KW-1133">Transmembrane helix</keyword>
<dbReference type="Proteomes" id="UP000308365">
    <property type="component" value="Unassembled WGS sequence"/>
</dbReference>
<dbReference type="SUPFAM" id="SSF69179">
    <property type="entry name" value="Integrin domains"/>
    <property type="match status" value="3"/>
</dbReference>
<feature type="transmembrane region" description="Helical" evidence="16">
    <location>
        <begin position="1110"/>
        <end position="1132"/>
    </location>
</feature>
<feature type="domain" description="VWFA" evidence="17">
    <location>
        <begin position="140"/>
        <end position="332"/>
    </location>
</feature>
<dbReference type="SMART" id="SM00327">
    <property type="entry name" value="VWA"/>
    <property type="match status" value="1"/>
</dbReference>
<keyword evidence="3 16" id="KW-0812">Transmembrane</keyword>
<evidence type="ECO:0000256" key="10">
    <source>
        <dbReference type="ARBA" id="ARBA00023037"/>
    </source>
</evidence>
<dbReference type="GO" id="GO:0009897">
    <property type="term" value="C:external side of plasma membrane"/>
    <property type="evidence" value="ECO:0007669"/>
    <property type="project" value="TreeGrafter"/>
</dbReference>
<keyword evidence="12" id="KW-1015">Disulfide bond</keyword>
<dbReference type="GO" id="GO:0008305">
    <property type="term" value="C:integrin complex"/>
    <property type="evidence" value="ECO:0007669"/>
    <property type="project" value="InterPro"/>
</dbReference>
<dbReference type="Pfam" id="PF21520">
    <property type="entry name" value="ITGAX-like_Ig_3"/>
    <property type="match status" value="1"/>
</dbReference>
<evidence type="ECO:0000256" key="4">
    <source>
        <dbReference type="ARBA" id="ARBA00022723"/>
    </source>
</evidence>
<organism evidence="18 19">
    <name type="scientific">Monodon monoceros</name>
    <name type="common">Narwhal</name>
    <name type="synonym">Ceratodon monodon</name>
    <dbReference type="NCBI Taxonomy" id="40151"/>
    <lineage>
        <taxon>Eukaryota</taxon>
        <taxon>Metazoa</taxon>
        <taxon>Chordata</taxon>
        <taxon>Craniata</taxon>
        <taxon>Vertebrata</taxon>
        <taxon>Euteleostomi</taxon>
        <taxon>Mammalia</taxon>
        <taxon>Eutheria</taxon>
        <taxon>Laurasiatheria</taxon>
        <taxon>Artiodactyla</taxon>
        <taxon>Whippomorpha</taxon>
        <taxon>Cetacea</taxon>
        <taxon>Odontoceti</taxon>
        <taxon>Monodontidae</taxon>
        <taxon>Monodon</taxon>
    </lineage>
</organism>
<sequence length="1156" mass="127382">MALCHGFNLDTEKAVIFQNNARGFGQSVVQLEGSRLVVGAPQEIKASNQTGGLYQCDCSMGKCEPIPLQVPPEAVNMSLGLSLAFATKPFQLLACGPTGHRICKDNTYAIGFCFLFQSSLLQQPSRLPEALRGCPQKESDIAFLIDGSGSINPTDFQRMKNFVSTVMSQFQKSKTLYSEEFQTHFTFNDFKRNPSPESLVRPITQLLGRTHTATAIRKVVIKRISVGSNLTFPSSTLDRRELFHSRNGARENALKMLVVITDGEKFGDPLDYKDVIPEADRKGVIRYVIGVGDAFFSDKSLKELDTIASKPRGDHVFQVNNFEALKTIQNQLQEKIFAIEGTHTGSTSSFEYEMSQEGVSAVFTSDGPLLGAVGSFDWAGGAFLHTPQDKVTFINTTRVDSDMNDAYLGYAAEVILRNRVQSLLLGAPRYQHIGLVVIFKKDAGAWEKNAEIKGSQIGSYFGASLSSVDVDRDGSSDLVLIGAPHYYEQSQGGQVSVCPFPRGRAKWQCGAVLRGEQGHPWGRFGAALTVLGDVNGDRLSDVAIGAPGEQENQGAVYLFHGTSGLGISPAHSQRITGSQFSPRLQYFGQSLSGGQDLTMDGLVDLAVGAQGHVLLLRSQPVLKVEVTMDFTPREVARDVYECRERVVKGKIAGEVRVCLRVRKNTRDRLREGDTQSTITYDLALDPGRPHSQAIFDETKNNTLRHIVTLGLSQKCETLKLRLLDCVEDSVTPIALRLNFSLVGKPSSNFGNLRPVLDVEAPTLFTASFPFEKNCGNDSICQDDLSITFSFMSLDTLVVGGSRDLNVTLTVRNQGEDSYRTQVTFFYPSGLSYRRVSGAQNQRSQRSWRLICESDVSTEGPGALKSTSCSINHPIFPGNSEITFNITFDVNPDAFFGNKLLLKANVTSEKNIPGNNKTEFQLQLPVKYSVYVVVTSLEVSTKYLNFTASEKTRHIIEHQYQFNNLGGRKLPISVVFLVPIQLNQVTVWDQLQVTFSQNLSSRCHTNKIDPRHSDFLGELKKAPLLNCSIAVCQRIQCDIPSFGVQEEFKVTLKGNLSFDWYIKTLHNHLQVVSTAEILFDDSEFALLPGQGAFVRAQTETKVEPYEVHNPVPLIVGSSAGGLLLLALITGGLYKLGFFKRQYKDMITEAGPETAPPQ</sequence>
<comment type="subcellular location">
    <subcellularLocation>
        <location evidence="1 16">Membrane</location>
        <topology evidence="1 16">Single-pass type I membrane protein</topology>
    </subcellularLocation>
</comment>
<dbReference type="FunFam" id="2.60.40.1510:FF:000009">
    <property type="entry name" value="Integrin alpha M"/>
    <property type="match status" value="1"/>
</dbReference>
<reference evidence="19" key="1">
    <citation type="journal article" date="2019" name="IScience">
        <title>Narwhal Genome Reveals Long-Term Low Genetic Diversity despite Current Large Abundance Size.</title>
        <authorList>
            <person name="Westbury M.V."/>
            <person name="Petersen B."/>
            <person name="Garde E."/>
            <person name="Heide-Jorgensen M.P."/>
            <person name="Lorenzen E.D."/>
        </authorList>
    </citation>
    <scope>NUCLEOTIDE SEQUENCE [LARGE SCALE GENOMIC DNA]</scope>
</reference>
<evidence type="ECO:0000256" key="3">
    <source>
        <dbReference type="ARBA" id="ARBA00022692"/>
    </source>
</evidence>
<keyword evidence="7" id="KW-0106">Calcium</keyword>